<dbReference type="Proteomes" id="UP001501508">
    <property type="component" value="Unassembled WGS sequence"/>
</dbReference>
<dbReference type="EMBL" id="BAABEY010000033">
    <property type="protein sequence ID" value="GAA4445077.1"/>
    <property type="molecule type" value="Genomic_DNA"/>
</dbReference>
<protein>
    <recommendedName>
        <fullName evidence="3">PsbP C-terminal domain-containing protein</fullName>
    </recommendedName>
</protein>
<reference evidence="2" key="1">
    <citation type="journal article" date="2019" name="Int. J. Syst. Evol. Microbiol.">
        <title>The Global Catalogue of Microorganisms (GCM) 10K type strain sequencing project: providing services to taxonomists for standard genome sequencing and annotation.</title>
        <authorList>
            <consortium name="The Broad Institute Genomics Platform"/>
            <consortium name="The Broad Institute Genome Sequencing Center for Infectious Disease"/>
            <person name="Wu L."/>
            <person name="Ma J."/>
        </authorList>
    </citation>
    <scope>NUCLEOTIDE SEQUENCE [LARGE SCALE GENOMIC DNA]</scope>
    <source>
        <strain evidence="2">JCM 31920</strain>
    </source>
</reference>
<keyword evidence="2" id="KW-1185">Reference proteome</keyword>
<sequence length="179" mass="20411">MLLLLPTVVIASCDDEKIGDIVKQQALYFEVNHINFAWGYNHGGYLIDSLGRVLTYKVEEKPATDIRETDTFTKARIEEKLSNSTVSAFALPARELSEKAAQIYKITGNKFSKTVQIGADQGVTSFYAYRYDPREKTYTRVLLSRRGDIAFYNTDSDARELTKWIESVLQRYSEATNKD</sequence>
<evidence type="ECO:0000313" key="2">
    <source>
        <dbReference type="Proteomes" id="UP001501508"/>
    </source>
</evidence>
<gene>
    <name evidence="1" type="ORF">GCM10023091_36120</name>
</gene>
<evidence type="ECO:0000313" key="1">
    <source>
        <dbReference type="EMBL" id="GAA4445077.1"/>
    </source>
</evidence>
<evidence type="ECO:0008006" key="3">
    <source>
        <dbReference type="Google" id="ProtNLM"/>
    </source>
</evidence>
<proteinExistence type="predicted"/>
<accession>A0ABP8M5V5</accession>
<organism evidence="1 2">
    <name type="scientific">Ravibacter arvi</name>
    <dbReference type="NCBI Taxonomy" id="2051041"/>
    <lineage>
        <taxon>Bacteria</taxon>
        <taxon>Pseudomonadati</taxon>
        <taxon>Bacteroidota</taxon>
        <taxon>Cytophagia</taxon>
        <taxon>Cytophagales</taxon>
        <taxon>Spirosomataceae</taxon>
        <taxon>Ravibacter</taxon>
    </lineage>
</organism>
<comment type="caution">
    <text evidence="1">The sequence shown here is derived from an EMBL/GenBank/DDBJ whole genome shotgun (WGS) entry which is preliminary data.</text>
</comment>
<name>A0ABP8M5V5_9BACT</name>